<name>A0A0F9UT20_9ZZZZ</name>
<sequence length="285" mass="30125">MPASRHSFEGSESFAKLMRRVNLVISAAAFGVALLAAANAQAFSQIEPTEGKSDSKEGILVVPLPPLPSTNTDVNAPTLPVDGDSPSDTDPERTDDGETPLPSAEEPASGVDLKSKPSSAGVKPVLAVPLATEIAYGDDGLPAPVRDLRAKLIAIARAGEIEQLRPYVEPGEDGTVLSFGDVGGDPIEFLKQTSGDGEGLEILAILLEVLQAGHVRVEPGADNEIYVWPYFTQVAIDSLSKPQLVELFELVTAGDYEQMKGFGAYNFYRVGISPDGRLSFFVAGD</sequence>
<accession>A0A0F9UT20</accession>
<evidence type="ECO:0000313" key="2">
    <source>
        <dbReference type="EMBL" id="KKN96245.1"/>
    </source>
</evidence>
<dbReference type="EMBL" id="LAZR01000065">
    <property type="protein sequence ID" value="KKN96245.1"/>
    <property type="molecule type" value="Genomic_DNA"/>
</dbReference>
<dbReference type="AlphaFoldDB" id="A0A0F9UT20"/>
<evidence type="ECO:0000256" key="1">
    <source>
        <dbReference type="SAM" id="MobiDB-lite"/>
    </source>
</evidence>
<comment type="caution">
    <text evidence="2">The sequence shown here is derived from an EMBL/GenBank/DDBJ whole genome shotgun (WGS) entry which is preliminary data.</text>
</comment>
<organism evidence="2">
    <name type="scientific">marine sediment metagenome</name>
    <dbReference type="NCBI Taxonomy" id="412755"/>
    <lineage>
        <taxon>unclassified sequences</taxon>
        <taxon>metagenomes</taxon>
        <taxon>ecological metagenomes</taxon>
    </lineage>
</organism>
<reference evidence="2" key="1">
    <citation type="journal article" date="2015" name="Nature">
        <title>Complex archaea that bridge the gap between prokaryotes and eukaryotes.</title>
        <authorList>
            <person name="Spang A."/>
            <person name="Saw J.H."/>
            <person name="Jorgensen S.L."/>
            <person name="Zaremba-Niedzwiedzka K."/>
            <person name="Martijn J."/>
            <person name="Lind A.E."/>
            <person name="van Eijk R."/>
            <person name="Schleper C."/>
            <person name="Guy L."/>
            <person name="Ettema T.J."/>
        </authorList>
    </citation>
    <scope>NUCLEOTIDE SEQUENCE</scope>
</reference>
<gene>
    <name evidence="2" type="ORF">LCGC14_0168380</name>
</gene>
<feature type="region of interest" description="Disordered" evidence="1">
    <location>
        <begin position="48"/>
        <end position="119"/>
    </location>
</feature>
<protein>
    <submittedName>
        <fullName evidence="2">Uncharacterized protein</fullName>
    </submittedName>
</protein>
<proteinExistence type="predicted"/>